<dbReference type="AlphaFoldDB" id="A0A8T0LCT7"/>
<proteinExistence type="predicted"/>
<gene>
    <name evidence="1" type="ORF">HKW66_Vig0000570</name>
</gene>
<organism evidence="1 2">
    <name type="scientific">Phaseolus angularis</name>
    <name type="common">Azuki bean</name>
    <name type="synonym">Vigna angularis</name>
    <dbReference type="NCBI Taxonomy" id="3914"/>
    <lineage>
        <taxon>Eukaryota</taxon>
        <taxon>Viridiplantae</taxon>
        <taxon>Streptophyta</taxon>
        <taxon>Embryophyta</taxon>
        <taxon>Tracheophyta</taxon>
        <taxon>Spermatophyta</taxon>
        <taxon>Magnoliopsida</taxon>
        <taxon>eudicotyledons</taxon>
        <taxon>Gunneridae</taxon>
        <taxon>Pentapetalae</taxon>
        <taxon>rosids</taxon>
        <taxon>fabids</taxon>
        <taxon>Fabales</taxon>
        <taxon>Fabaceae</taxon>
        <taxon>Papilionoideae</taxon>
        <taxon>50 kb inversion clade</taxon>
        <taxon>NPAAA clade</taxon>
        <taxon>indigoferoid/millettioid clade</taxon>
        <taxon>Phaseoleae</taxon>
        <taxon>Vigna</taxon>
    </lineage>
</organism>
<sequence length="312" mass="34777">MALRKALQRRSQLRPHEHRSSPLLSCLKAFAVEASGSPLPLSLLLLLLHHILRIRLRALRIRLRALRIRLHHKAPIPAPFFSVTEPQSQHSHHRRFLLRHLNCRCLRRFSSSSAAPSAFATAMPIFSSSRRISSEIVHSSVTRCSSSAAADCAICLSFLFIACSLRKRWQIWGWVTWRVRDVQNFVAKRHAFAGLEQLKLSAVQACLDVVEREFGAALEALDEHRVKSVMIEGKVPLEQVEAGLTGDLVGADSNDAKIEADTDKRVSEGMDLGAVEEGSNVLEVEHLATNKLLLPSNHRSLSTSPRDHPKGS</sequence>
<reference evidence="1 2" key="1">
    <citation type="submission" date="2020-05" db="EMBL/GenBank/DDBJ databases">
        <title>Vigna angularis (adzuki bean) Var. LongXiaoDou No. 4 denovo assembly.</title>
        <authorList>
            <person name="Xiang H."/>
        </authorList>
    </citation>
    <scope>NUCLEOTIDE SEQUENCE [LARGE SCALE GENOMIC DNA]</scope>
    <source>
        <tissue evidence="1">Leaf</tissue>
    </source>
</reference>
<dbReference type="Proteomes" id="UP000743370">
    <property type="component" value="Unassembled WGS sequence"/>
</dbReference>
<protein>
    <submittedName>
        <fullName evidence="1">Uncharacterized protein</fullName>
    </submittedName>
</protein>
<dbReference type="EMBL" id="JABFOF010000001">
    <property type="protein sequence ID" value="KAG2409392.1"/>
    <property type="molecule type" value="Genomic_DNA"/>
</dbReference>
<accession>A0A8T0LCT7</accession>
<evidence type="ECO:0000313" key="1">
    <source>
        <dbReference type="EMBL" id="KAG2409392.1"/>
    </source>
</evidence>
<evidence type="ECO:0000313" key="2">
    <source>
        <dbReference type="Proteomes" id="UP000743370"/>
    </source>
</evidence>
<name>A0A8T0LCT7_PHAAN</name>
<comment type="caution">
    <text evidence="1">The sequence shown here is derived from an EMBL/GenBank/DDBJ whole genome shotgun (WGS) entry which is preliminary data.</text>
</comment>